<dbReference type="InterPro" id="IPR008775">
    <property type="entry name" value="Phytyl_CoA_dOase-like"/>
</dbReference>
<dbReference type="Gene3D" id="2.60.120.620">
    <property type="entry name" value="q2cbj1_9rhob like domain"/>
    <property type="match status" value="1"/>
</dbReference>
<dbReference type="EMBL" id="CAFBQU010000065">
    <property type="protein sequence ID" value="CAB5067728.1"/>
    <property type="molecule type" value="Genomic_DNA"/>
</dbReference>
<accession>A0A6J7UTF7</accession>
<protein>
    <submittedName>
        <fullName evidence="2">Unannotated protein</fullName>
    </submittedName>
</protein>
<evidence type="ECO:0000313" key="2">
    <source>
        <dbReference type="EMBL" id="CAB5067728.1"/>
    </source>
</evidence>
<dbReference type="SUPFAM" id="SSF51197">
    <property type="entry name" value="Clavaminate synthase-like"/>
    <property type="match status" value="1"/>
</dbReference>
<reference evidence="2" key="1">
    <citation type="submission" date="2020-05" db="EMBL/GenBank/DDBJ databases">
        <authorList>
            <person name="Chiriac C."/>
            <person name="Salcher M."/>
            <person name="Ghai R."/>
            <person name="Kavagutti S V."/>
        </authorList>
    </citation>
    <scope>NUCLEOTIDE SEQUENCE</scope>
</reference>
<organism evidence="2">
    <name type="scientific">freshwater metagenome</name>
    <dbReference type="NCBI Taxonomy" id="449393"/>
    <lineage>
        <taxon>unclassified sequences</taxon>
        <taxon>metagenomes</taxon>
        <taxon>ecological metagenomes</taxon>
    </lineage>
</organism>
<sequence>MAIEDVKWQERVTPELVQQYKRDGVVFIDQLLHPLWLQLIEMGITRVLNNSTRKQTFFAGDEGQFIDTVRNWEFTPEFQRLTYDSPIADILGAFIDSPRVWLLFDHVFVKDGGNCRRTPWHQDLTYWPVAGTQLASMWITIDPVPQHECLEYIAGSHRETLYDGFDPPRAAEDPTLPFYGEGFPRLPDIEANRSQWDIRSWDITPGDVVIFHPGVLHGGGPTSEGRRRRTLSVRVFGEDVVFDERPKSRPTVPRTPGLELVLKPGDPLRHPYYPRLRPLPENQRQNFFE</sequence>
<gene>
    <name evidence="2" type="ORF">UFOPK4347_01561</name>
</gene>
<dbReference type="PANTHER" id="PTHR20883">
    <property type="entry name" value="PHYTANOYL-COA DIOXYGENASE DOMAIN CONTAINING 1"/>
    <property type="match status" value="1"/>
</dbReference>
<proteinExistence type="predicted"/>
<dbReference type="AlphaFoldDB" id="A0A6J7UTF7"/>
<name>A0A6J7UTF7_9ZZZZ</name>
<evidence type="ECO:0000256" key="1">
    <source>
        <dbReference type="SAM" id="MobiDB-lite"/>
    </source>
</evidence>
<dbReference type="Pfam" id="PF05721">
    <property type="entry name" value="PhyH"/>
    <property type="match status" value="1"/>
</dbReference>
<feature type="region of interest" description="Disordered" evidence="1">
    <location>
        <begin position="245"/>
        <end position="266"/>
    </location>
</feature>
<dbReference type="PANTHER" id="PTHR20883:SF49">
    <property type="entry name" value="PHYTANOYL-COA DIOXYGENASE"/>
    <property type="match status" value="1"/>
</dbReference>